<gene>
    <name evidence="1" type="ORF">NC653_029777</name>
</gene>
<organism evidence="1 2">
    <name type="scientific">Populus alba x Populus x berolinensis</name>
    <dbReference type="NCBI Taxonomy" id="444605"/>
    <lineage>
        <taxon>Eukaryota</taxon>
        <taxon>Viridiplantae</taxon>
        <taxon>Streptophyta</taxon>
        <taxon>Embryophyta</taxon>
        <taxon>Tracheophyta</taxon>
        <taxon>Spermatophyta</taxon>
        <taxon>Magnoliopsida</taxon>
        <taxon>eudicotyledons</taxon>
        <taxon>Gunneridae</taxon>
        <taxon>Pentapetalae</taxon>
        <taxon>rosids</taxon>
        <taxon>fabids</taxon>
        <taxon>Malpighiales</taxon>
        <taxon>Salicaceae</taxon>
        <taxon>Saliceae</taxon>
        <taxon>Populus</taxon>
    </lineage>
</organism>
<comment type="caution">
    <text evidence="1">The sequence shown here is derived from an EMBL/GenBank/DDBJ whole genome shotgun (WGS) entry which is preliminary data.</text>
</comment>
<sequence length="84" mass="9272">MGESVLAIACLTIRTLMEPRKHFGKKHVRAEEGLDCRVKKFCRAPLLYKVNLPGSAHSCLRSTYPMASSSMVTAEDNLICSKSS</sequence>
<accession>A0AAD6M3C1</accession>
<dbReference type="EMBL" id="JAQIZT010000012">
    <property type="protein sequence ID" value="KAJ6977982.1"/>
    <property type="molecule type" value="Genomic_DNA"/>
</dbReference>
<name>A0AAD6M3C1_9ROSI</name>
<dbReference type="Proteomes" id="UP001164929">
    <property type="component" value="Chromosome 12"/>
</dbReference>
<dbReference type="AlphaFoldDB" id="A0AAD6M3C1"/>
<reference evidence="1" key="1">
    <citation type="journal article" date="2023" name="Mol. Ecol. Resour.">
        <title>Chromosome-level genome assembly of a triploid poplar Populus alba 'Berolinensis'.</title>
        <authorList>
            <person name="Chen S."/>
            <person name="Yu Y."/>
            <person name="Wang X."/>
            <person name="Wang S."/>
            <person name="Zhang T."/>
            <person name="Zhou Y."/>
            <person name="He R."/>
            <person name="Meng N."/>
            <person name="Wang Y."/>
            <person name="Liu W."/>
            <person name="Liu Z."/>
            <person name="Liu J."/>
            <person name="Guo Q."/>
            <person name="Huang H."/>
            <person name="Sederoff R.R."/>
            <person name="Wang G."/>
            <person name="Qu G."/>
            <person name="Chen S."/>
        </authorList>
    </citation>
    <scope>NUCLEOTIDE SEQUENCE</scope>
    <source>
        <strain evidence="1">SC-2020</strain>
    </source>
</reference>
<proteinExistence type="predicted"/>
<keyword evidence="2" id="KW-1185">Reference proteome</keyword>
<protein>
    <submittedName>
        <fullName evidence="1">Uncharacterized protein</fullName>
    </submittedName>
</protein>
<evidence type="ECO:0000313" key="2">
    <source>
        <dbReference type="Proteomes" id="UP001164929"/>
    </source>
</evidence>
<evidence type="ECO:0000313" key="1">
    <source>
        <dbReference type="EMBL" id="KAJ6977982.1"/>
    </source>
</evidence>